<accession>A0ABP8UWU6</accession>
<reference evidence="2" key="1">
    <citation type="journal article" date="2019" name="Int. J. Syst. Evol. Microbiol.">
        <title>The Global Catalogue of Microorganisms (GCM) 10K type strain sequencing project: providing services to taxonomists for standard genome sequencing and annotation.</title>
        <authorList>
            <consortium name="The Broad Institute Genomics Platform"/>
            <consortium name="The Broad Institute Genome Sequencing Center for Infectious Disease"/>
            <person name="Wu L."/>
            <person name="Ma J."/>
        </authorList>
    </citation>
    <scope>NUCLEOTIDE SEQUENCE [LARGE SCALE GENOMIC DNA]</scope>
    <source>
        <strain evidence="2">JCM 17805</strain>
    </source>
</reference>
<dbReference type="Proteomes" id="UP001500604">
    <property type="component" value="Unassembled WGS sequence"/>
</dbReference>
<dbReference type="Pfam" id="PF13450">
    <property type="entry name" value="NAD_binding_8"/>
    <property type="match status" value="1"/>
</dbReference>
<gene>
    <name evidence="1" type="ORF">GCM10023116_02780</name>
</gene>
<dbReference type="Gene3D" id="1.10.405.20">
    <property type="match status" value="1"/>
</dbReference>
<dbReference type="PANTHER" id="PTHR42923">
    <property type="entry name" value="PROTOPORPHYRINOGEN OXIDASE"/>
    <property type="match status" value="1"/>
</dbReference>
<dbReference type="RefSeq" id="WP_345193107.1">
    <property type="nucleotide sequence ID" value="NZ_BAABFL010000016.1"/>
</dbReference>
<sequence length="427" mass="48180">MHTCEFAVIGAGVSGLVSAWLLSRHHDVALIEQNQWFGGHTHTVPVDDPAGPMGIDTGFIVFNRKNYPHLSSFFDHLNVDCQAVPMTFSASIGQGDIEYAGDNLDTLFAQRSKLFSPSHWRMIADILKFNARAREDLSSGIEPDLSLRDYLNQLRLGEGIRDHYLLPMAAAIWSCPLATMLEFPAASFLRFFANHGLLSVSDRPQWYSVKGGSQAYVQALLAQLTGPRFSDSPVERVEHDGQVYRIHTASGNQILAENVVFGCHADEALALLGKRATEDEQALLSCFRYQENTAWLHTDERLMPERRKVWSSWNYLADYRLAGRPVSVTYWMNILQKLPEGAKNYLVSLNPLSEPAKNKVIKRITWHHPVFDREAIRAQSSLKDLQGKNNRWFCGSYFGYGFHEDGIRSAVELCNRLGIKAPWQVVI</sequence>
<evidence type="ECO:0000313" key="2">
    <source>
        <dbReference type="Proteomes" id="UP001500604"/>
    </source>
</evidence>
<dbReference type="InterPro" id="IPR036188">
    <property type="entry name" value="FAD/NAD-bd_sf"/>
</dbReference>
<evidence type="ECO:0000313" key="1">
    <source>
        <dbReference type="EMBL" id="GAA4648016.1"/>
    </source>
</evidence>
<name>A0ABP8UWU6_9GAMM</name>
<comment type="caution">
    <text evidence="1">The sequence shown here is derived from an EMBL/GenBank/DDBJ whole genome shotgun (WGS) entry which is preliminary data.</text>
</comment>
<dbReference type="InterPro" id="IPR050464">
    <property type="entry name" value="Zeta_carotene_desat/Oxidored"/>
</dbReference>
<protein>
    <submittedName>
        <fullName evidence="1">FAD-dependent oxidoreductase</fullName>
    </submittedName>
</protein>
<dbReference type="Gene3D" id="3.50.50.60">
    <property type="entry name" value="FAD/NAD(P)-binding domain"/>
    <property type="match status" value="1"/>
</dbReference>
<dbReference type="SUPFAM" id="SSF51905">
    <property type="entry name" value="FAD/NAD(P)-binding domain"/>
    <property type="match status" value="1"/>
</dbReference>
<organism evidence="1 2">
    <name type="scientific">Kistimonas scapharcae</name>
    <dbReference type="NCBI Taxonomy" id="1036133"/>
    <lineage>
        <taxon>Bacteria</taxon>
        <taxon>Pseudomonadati</taxon>
        <taxon>Pseudomonadota</taxon>
        <taxon>Gammaproteobacteria</taxon>
        <taxon>Oceanospirillales</taxon>
        <taxon>Endozoicomonadaceae</taxon>
        <taxon>Kistimonas</taxon>
    </lineage>
</organism>
<proteinExistence type="predicted"/>
<dbReference type="PANTHER" id="PTHR42923:SF17">
    <property type="entry name" value="AMINE OXIDASE DOMAIN-CONTAINING PROTEIN"/>
    <property type="match status" value="1"/>
</dbReference>
<dbReference type="EMBL" id="BAABFL010000016">
    <property type="protein sequence ID" value="GAA4648016.1"/>
    <property type="molecule type" value="Genomic_DNA"/>
</dbReference>
<dbReference type="Gene3D" id="3.30.70.1990">
    <property type="match status" value="1"/>
</dbReference>
<keyword evidence="2" id="KW-1185">Reference proteome</keyword>